<protein>
    <submittedName>
        <fullName evidence="2">DciA family protein</fullName>
    </submittedName>
</protein>
<dbReference type="Proteomes" id="UP001181313">
    <property type="component" value="Unassembled WGS sequence"/>
</dbReference>
<comment type="caution">
    <text evidence="2">The sequence shown here is derived from an EMBL/GenBank/DDBJ whole genome shotgun (WGS) entry which is preliminary data.</text>
</comment>
<gene>
    <name evidence="2" type="ORF">ROS62_27375</name>
</gene>
<dbReference type="Pfam" id="PF05258">
    <property type="entry name" value="DciA"/>
    <property type="match status" value="1"/>
</dbReference>
<reference evidence="2" key="1">
    <citation type="submission" date="2024-05" db="EMBL/GenBank/DDBJ databases">
        <title>30 novel species of actinomycetes from the DSMZ collection.</title>
        <authorList>
            <person name="Nouioui I."/>
        </authorList>
    </citation>
    <scope>NUCLEOTIDE SEQUENCE</scope>
    <source>
        <strain evidence="2">DSM 41972</strain>
    </source>
</reference>
<feature type="region of interest" description="Disordered" evidence="1">
    <location>
        <begin position="1"/>
        <end position="23"/>
    </location>
</feature>
<dbReference type="EMBL" id="JAVSGH010000051">
    <property type="protein sequence ID" value="MDT3728401.1"/>
    <property type="molecule type" value="Genomic_DNA"/>
</dbReference>
<feature type="region of interest" description="Disordered" evidence="1">
    <location>
        <begin position="233"/>
        <end position="294"/>
    </location>
</feature>
<feature type="compositionally biased region" description="Low complexity" evidence="1">
    <location>
        <begin position="235"/>
        <end position="246"/>
    </location>
</feature>
<feature type="compositionally biased region" description="Low complexity" evidence="1">
    <location>
        <begin position="162"/>
        <end position="183"/>
    </location>
</feature>
<feature type="compositionally biased region" description="Polar residues" evidence="1">
    <location>
        <begin position="285"/>
        <end position="294"/>
    </location>
</feature>
<name>A0ABU3I650_9ACTN</name>
<evidence type="ECO:0000256" key="1">
    <source>
        <dbReference type="SAM" id="MobiDB-lite"/>
    </source>
</evidence>
<dbReference type="RefSeq" id="WP_337675239.1">
    <property type="nucleotide sequence ID" value="NZ_JAVSGH010000051.1"/>
</dbReference>
<organism evidence="2 3">
    <name type="scientific">Streptomyces althioticus subsp. attaecolombicae</name>
    <dbReference type="NCBI Taxonomy" id="3075534"/>
    <lineage>
        <taxon>Bacteria</taxon>
        <taxon>Bacillati</taxon>
        <taxon>Actinomycetota</taxon>
        <taxon>Actinomycetes</taxon>
        <taxon>Kitasatosporales</taxon>
        <taxon>Streptomycetaceae</taxon>
        <taxon>Streptomyces</taxon>
        <taxon>Streptomyces althioticus group</taxon>
    </lineage>
</organism>
<evidence type="ECO:0000313" key="3">
    <source>
        <dbReference type="Proteomes" id="UP001181313"/>
    </source>
</evidence>
<proteinExistence type="predicted"/>
<feature type="compositionally biased region" description="Basic and acidic residues" evidence="1">
    <location>
        <begin position="269"/>
        <end position="279"/>
    </location>
</feature>
<dbReference type="InterPro" id="IPR007922">
    <property type="entry name" value="DciA-like"/>
</dbReference>
<keyword evidence="3" id="KW-1185">Reference proteome</keyword>
<accession>A0ABU3I650</accession>
<feature type="compositionally biased region" description="Low complexity" evidence="1">
    <location>
        <begin position="1"/>
        <end position="12"/>
    </location>
</feature>
<feature type="compositionally biased region" description="Basic and acidic residues" evidence="1">
    <location>
        <begin position="250"/>
        <end position="259"/>
    </location>
</feature>
<feature type="region of interest" description="Disordered" evidence="1">
    <location>
        <begin position="37"/>
        <end position="59"/>
    </location>
</feature>
<evidence type="ECO:0000313" key="2">
    <source>
        <dbReference type="EMBL" id="MDT3728401.1"/>
    </source>
</evidence>
<feature type="region of interest" description="Disordered" evidence="1">
    <location>
        <begin position="162"/>
        <end position="189"/>
    </location>
</feature>
<sequence length="294" mass="30605">MTEQTTTITDQTGSDADGPELSGVDLARVALQQARLAARNNGGEARAPRRRRATTVKRDGREPSGFAAVLAGLMADRAWELPAAGGSVLDQWPDIAGAVAPQLPHHVAAVAFHPETGQLDLRPDSPAYATQLRLITARIVATANSTVGTDAVRTVRVLSPGAAPAPRTASEAPAAAPDASQAPVKTREMGSAGFHQALAAHQAVVPPSRVDPSIAEAVERQTAAMRALSRRAFPEPEAAADDAPAPIEQARTERRRQADASHAAAVRRARAERAAREAGTEAAVPQSTPLGRTA</sequence>